<evidence type="ECO:0000313" key="1">
    <source>
        <dbReference type="EMBL" id="KAJ4723351.1"/>
    </source>
</evidence>
<evidence type="ECO:0000313" key="2">
    <source>
        <dbReference type="Proteomes" id="UP001164539"/>
    </source>
</evidence>
<keyword evidence="2" id="KW-1185">Reference proteome</keyword>
<comment type="caution">
    <text evidence="1">The sequence shown here is derived from an EMBL/GenBank/DDBJ whole genome shotgun (WGS) entry which is preliminary data.</text>
</comment>
<dbReference type="Proteomes" id="UP001164539">
    <property type="component" value="Chromosome 3"/>
</dbReference>
<name>A0ACC1YHT9_MELAZ</name>
<accession>A0ACC1YHT9</accession>
<organism evidence="1 2">
    <name type="scientific">Melia azedarach</name>
    <name type="common">Chinaberry tree</name>
    <dbReference type="NCBI Taxonomy" id="155640"/>
    <lineage>
        <taxon>Eukaryota</taxon>
        <taxon>Viridiplantae</taxon>
        <taxon>Streptophyta</taxon>
        <taxon>Embryophyta</taxon>
        <taxon>Tracheophyta</taxon>
        <taxon>Spermatophyta</taxon>
        <taxon>Magnoliopsida</taxon>
        <taxon>eudicotyledons</taxon>
        <taxon>Gunneridae</taxon>
        <taxon>Pentapetalae</taxon>
        <taxon>rosids</taxon>
        <taxon>malvids</taxon>
        <taxon>Sapindales</taxon>
        <taxon>Meliaceae</taxon>
        <taxon>Melia</taxon>
    </lineage>
</organism>
<reference evidence="1 2" key="1">
    <citation type="journal article" date="2023" name="Science">
        <title>Complex scaffold remodeling in plant triterpene biosynthesis.</title>
        <authorList>
            <person name="De La Pena R."/>
            <person name="Hodgson H."/>
            <person name="Liu J.C."/>
            <person name="Stephenson M.J."/>
            <person name="Martin A.C."/>
            <person name="Owen C."/>
            <person name="Harkess A."/>
            <person name="Leebens-Mack J."/>
            <person name="Jimenez L.E."/>
            <person name="Osbourn A."/>
            <person name="Sattely E.S."/>
        </authorList>
    </citation>
    <scope>NUCLEOTIDE SEQUENCE [LARGE SCALE GENOMIC DNA]</scope>
    <source>
        <strain evidence="2">cv. JPN11</strain>
        <tissue evidence="1">Leaf</tissue>
    </source>
</reference>
<sequence>MMMMFTATTVPTGFRFNPTDEEVIQLLQRKASGQKMHLHDQFIVDEGVYELDPQHLQWDHNVALSNNERFYYSVKESDSREVLGHGWWKATSHLKKIYTNFNNQLLVGFKRPLTFHRFKDDGDIERRRKKAIKTKWIMHEYSLESYSTEWRICKIKYKGKPSTQEELENVRSASLQPAQNVLQIAEANPPHSLGGENHQYQRYSSQVVNMYGNEPYNLAELDLQMEGIENKQQQQIAFYDPFHDHFDDDQVEQFADSSEQLFSNIWSWHADQDGI</sequence>
<protein>
    <submittedName>
        <fullName evidence="1">NAC domain-containing protein</fullName>
    </submittedName>
</protein>
<proteinExistence type="predicted"/>
<dbReference type="EMBL" id="CM051396">
    <property type="protein sequence ID" value="KAJ4723351.1"/>
    <property type="molecule type" value="Genomic_DNA"/>
</dbReference>
<gene>
    <name evidence="1" type="ORF">OWV82_006734</name>
</gene>